<dbReference type="InterPro" id="IPR009003">
    <property type="entry name" value="Peptidase_S1_PA"/>
</dbReference>
<keyword evidence="3" id="KW-0964">Secreted</keyword>
<dbReference type="FunFam" id="2.40.10.10:FF:000047">
    <property type="entry name" value="Trypsin eta"/>
    <property type="match status" value="1"/>
</dbReference>
<evidence type="ECO:0000256" key="4">
    <source>
        <dbReference type="ARBA" id="ARBA00022670"/>
    </source>
</evidence>
<dbReference type="Pfam" id="PF00089">
    <property type="entry name" value="Trypsin"/>
    <property type="match status" value="1"/>
</dbReference>
<dbReference type="SMART" id="SM00020">
    <property type="entry name" value="Tryp_SPc"/>
    <property type="match status" value="1"/>
</dbReference>
<dbReference type="InterPro" id="IPR001254">
    <property type="entry name" value="Trypsin_dom"/>
</dbReference>
<dbReference type="InterPro" id="IPR033116">
    <property type="entry name" value="TRYPSIN_SER"/>
</dbReference>
<evidence type="ECO:0000256" key="6">
    <source>
        <dbReference type="ARBA" id="ARBA00022825"/>
    </source>
</evidence>
<dbReference type="RefSeq" id="XP_018320796.1">
    <property type="nucleotide sequence ID" value="XM_018465294.2"/>
</dbReference>
<evidence type="ECO:0000256" key="9">
    <source>
        <dbReference type="SAM" id="SignalP"/>
    </source>
</evidence>
<evidence type="ECO:0000256" key="8">
    <source>
        <dbReference type="RuleBase" id="RU363034"/>
    </source>
</evidence>
<dbReference type="InterPro" id="IPR043504">
    <property type="entry name" value="Peptidase_S1_PA_chymotrypsin"/>
</dbReference>
<dbReference type="PROSITE" id="PS00134">
    <property type="entry name" value="TRYPSIN_HIS"/>
    <property type="match status" value="1"/>
</dbReference>
<dbReference type="PANTHER" id="PTHR24276:SF91">
    <property type="entry name" value="AT26814P-RELATED"/>
    <property type="match status" value="1"/>
</dbReference>
<dbReference type="InterPro" id="IPR018114">
    <property type="entry name" value="TRYPSIN_HIS"/>
</dbReference>
<dbReference type="SUPFAM" id="SSF50494">
    <property type="entry name" value="Trypsin-like serine proteases"/>
    <property type="match status" value="1"/>
</dbReference>
<dbReference type="InterPro" id="IPR050430">
    <property type="entry name" value="Peptidase_S1"/>
</dbReference>
<reference evidence="12" key="1">
    <citation type="submission" date="2025-08" db="UniProtKB">
        <authorList>
            <consortium name="RefSeq"/>
        </authorList>
    </citation>
    <scope>IDENTIFICATION</scope>
    <source>
        <tissue evidence="12">Entire body</tissue>
    </source>
</reference>
<feature type="signal peptide" evidence="9">
    <location>
        <begin position="1"/>
        <end position="18"/>
    </location>
</feature>
<dbReference type="PRINTS" id="PR00722">
    <property type="entry name" value="CHYMOTRYPSIN"/>
</dbReference>
<organism evidence="11 12">
    <name type="scientific">Agrilus planipennis</name>
    <name type="common">Emerald ash borer</name>
    <name type="synonym">Agrilus marcopoli</name>
    <dbReference type="NCBI Taxonomy" id="224129"/>
    <lineage>
        <taxon>Eukaryota</taxon>
        <taxon>Metazoa</taxon>
        <taxon>Ecdysozoa</taxon>
        <taxon>Arthropoda</taxon>
        <taxon>Hexapoda</taxon>
        <taxon>Insecta</taxon>
        <taxon>Pterygota</taxon>
        <taxon>Neoptera</taxon>
        <taxon>Endopterygota</taxon>
        <taxon>Coleoptera</taxon>
        <taxon>Polyphaga</taxon>
        <taxon>Elateriformia</taxon>
        <taxon>Buprestoidea</taxon>
        <taxon>Buprestidae</taxon>
        <taxon>Agrilinae</taxon>
        <taxon>Agrilus</taxon>
    </lineage>
</organism>
<dbReference type="STRING" id="224129.A0A1W4W9X3"/>
<dbReference type="PROSITE" id="PS00135">
    <property type="entry name" value="TRYPSIN_SER"/>
    <property type="match status" value="1"/>
</dbReference>
<evidence type="ECO:0000313" key="12">
    <source>
        <dbReference type="RefSeq" id="XP_018320796.1"/>
    </source>
</evidence>
<sequence>MKVFLFISSVSLFLGTWALPSQSDVPEDEERIVGGNTTTIEHFPYIAQLYRASSFWCGSCIISPIWVLTAGHCTYQQSIHNVTLRVGASETNQTARTPITLARIYIHPLYNATTVDYDISILRLNKSLTFGRRVAAIALPPANVVLPAGTIATIAGWGSLAYLGNAPTQLQTVTVPIITNQECARRYAGSNETWVFDRNLCAGYDQGGKDACNGDSGGPLTVRGVLYGLVSSGTGCADPRYPGTYTNVSSVRSYIKSVTGL</sequence>
<comment type="similarity">
    <text evidence="2">Belongs to the peptidase S1 family.</text>
</comment>
<dbReference type="GO" id="GO:0004252">
    <property type="term" value="F:serine-type endopeptidase activity"/>
    <property type="evidence" value="ECO:0007669"/>
    <property type="project" value="InterPro"/>
</dbReference>
<evidence type="ECO:0000256" key="2">
    <source>
        <dbReference type="ARBA" id="ARBA00007664"/>
    </source>
</evidence>
<dbReference type="Gene3D" id="2.40.10.10">
    <property type="entry name" value="Trypsin-like serine proteases"/>
    <property type="match status" value="1"/>
</dbReference>
<dbReference type="KEGG" id="apln:108733931"/>
<comment type="subcellular location">
    <subcellularLocation>
        <location evidence="1">Secreted</location>
    </subcellularLocation>
</comment>
<dbReference type="OrthoDB" id="10059102at2759"/>
<dbReference type="InParanoid" id="A0A1W4W9X3"/>
<protein>
    <submittedName>
        <fullName evidence="12">Trypsin-7-like</fullName>
    </submittedName>
</protein>
<keyword evidence="9" id="KW-0732">Signal</keyword>
<feature type="chain" id="PRO_5010729080" evidence="9">
    <location>
        <begin position="19"/>
        <end position="261"/>
    </location>
</feature>
<keyword evidence="11" id="KW-1185">Reference proteome</keyword>
<keyword evidence="4 8" id="KW-0645">Protease</keyword>
<keyword evidence="7" id="KW-1015">Disulfide bond</keyword>
<dbReference type="CDD" id="cd00190">
    <property type="entry name" value="Tryp_SPc"/>
    <property type="match status" value="1"/>
</dbReference>
<name>A0A1W4W9X3_AGRPL</name>
<dbReference type="GO" id="GO:0016485">
    <property type="term" value="P:protein processing"/>
    <property type="evidence" value="ECO:0007669"/>
    <property type="project" value="UniProtKB-ARBA"/>
</dbReference>
<gene>
    <name evidence="12" type="primary">LOC108733931</name>
</gene>
<dbReference type="Proteomes" id="UP000192223">
    <property type="component" value="Unplaced"/>
</dbReference>
<keyword evidence="6 8" id="KW-0720">Serine protease</keyword>
<accession>A0A1W4W9X3</accession>
<dbReference type="PROSITE" id="PS50240">
    <property type="entry name" value="TRYPSIN_DOM"/>
    <property type="match status" value="1"/>
</dbReference>
<dbReference type="InterPro" id="IPR001314">
    <property type="entry name" value="Peptidase_S1A"/>
</dbReference>
<evidence type="ECO:0000256" key="5">
    <source>
        <dbReference type="ARBA" id="ARBA00022801"/>
    </source>
</evidence>
<evidence type="ECO:0000256" key="7">
    <source>
        <dbReference type="ARBA" id="ARBA00023157"/>
    </source>
</evidence>
<evidence type="ECO:0000313" key="11">
    <source>
        <dbReference type="Proteomes" id="UP000192223"/>
    </source>
</evidence>
<dbReference type="GeneID" id="108733931"/>
<feature type="domain" description="Peptidase S1" evidence="10">
    <location>
        <begin position="32"/>
        <end position="260"/>
    </location>
</feature>
<evidence type="ECO:0000256" key="3">
    <source>
        <dbReference type="ARBA" id="ARBA00022525"/>
    </source>
</evidence>
<dbReference type="AlphaFoldDB" id="A0A1W4W9X3"/>
<proteinExistence type="inferred from homology"/>
<evidence type="ECO:0000256" key="1">
    <source>
        <dbReference type="ARBA" id="ARBA00004613"/>
    </source>
</evidence>
<keyword evidence="5 8" id="KW-0378">Hydrolase</keyword>
<evidence type="ECO:0000259" key="10">
    <source>
        <dbReference type="PROSITE" id="PS50240"/>
    </source>
</evidence>
<dbReference type="PANTHER" id="PTHR24276">
    <property type="entry name" value="POLYSERASE-RELATED"/>
    <property type="match status" value="1"/>
</dbReference>
<dbReference type="GO" id="GO:0005576">
    <property type="term" value="C:extracellular region"/>
    <property type="evidence" value="ECO:0007669"/>
    <property type="project" value="UniProtKB-SubCell"/>
</dbReference>